<reference evidence="2 3" key="1">
    <citation type="submission" date="2024-07" db="EMBL/GenBank/DDBJ databases">
        <title>Section-level genome sequencing and comparative genomics of Aspergillus sections Usti and Cavernicolus.</title>
        <authorList>
            <consortium name="Lawrence Berkeley National Laboratory"/>
            <person name="Nybo J.L."/>
            <person name="Vesth T.C."/>
            <person name="Theobald S."/>
            <person name="Frisvad J.C."/>
            <person name="Larsen T.O."/>
            <person name="Kjaerboelling I."/>
            <person name="Rothschild-Mancinelli K."/>
            <person name="Lyhne E.K."/>
            <person name="Kogle M.E."/>
            <person name="Barry K."/>
            <person name="Clum A."/>
            <person name="Na H."/>
            <person name="Ledsgaard L."/>
            <person name="Lin J."/>
            <person name="Lipzen A."/>
            <person name="Kuo A."/>
            <person name="Riley R."/>
            <person name="Mondo S."/>
            <person name="LaButti K."/>
            <person name="Haridas S."/>
            <person name="Pangalinan J."/>
            <person name="Salamov A.A."/>
            <person name="Simmons B.A."/>
            <person name="Magnuson J.K."/>
            <person name="Chen J."/>
            <person name="Drula E."/>
            <person name="Henrissat B."/>
            <person name="Wiebenga A."/>
            <person name="Lubbers R.J."/>
            <person name="Gomes A.C."/>
            <person name="Macurrencykelacurrency M.R."/>
            <person name="Stajich J."/>
            <person name="Grigoriev I.V."/>
            <person name="Mortensen U.H."/>
            <person name="De vries R.P."/>
            <person name="Baker S.E."/>
            <person name="Andersen M.R."/>
        </authorList>
    </citation>
    <scope>NUCLEOTIDE SEQUENCE [LARGE SCALE GENOMIC DNA]</scope>
    <source>
        <strain evidence="2 3">CBS 756.74</strain>
    </source>
</reference>
<gene>
    <name evidence="2" type="ORF">BJX68DRAFT_262994</name>
</gene>
<evidence type="ECO:0000313" key="3">
    <source>
        <dbReference type="Proteomes" id="UP001610444"/>
    </source>
</evidence>
<dbReference type="GeneID" id="98159735"/>
<sequence length="123" mass="13266">MGWCNDDVKDGYLPSPNNIADGFQAILSEHVRPRELLAGLSEPASTEQGPSHRLCSYGYGFGESRCAYGRAFLSDSKSKSKGDARPHNASDANKGTDEAMPLNAQLHVAYLTAKGSTTHHQKT</sequence>
<accession>A0ABR4L1R0</accession>
<proteinExistence type="predicted"/>
<name>A0ABR4L1R0_9EURO</name>
<evidence type="ECO:0000313" key="2">
    <source>
        <dbReference type="EMBL" id="KAL2857428.1"/>
    </source>
</evidence>
<feature type="compositionally biased region" description="Basic and acidic residues" evidence="1">
    <location>
        <begin position="76"/>
        <end position="88"/>
    </location>
</feature>
<keyword evidence="3" id="KW-1185">Reference proteome</keyword>
<dbReference type="EMBL" id="JBFXLR010000006">
    <property type="protein sequence ID" value="KAL2857428.1"/>
    <property type="molecule type" value="Genomic_DNA"/>
</dbReference>
<organism evidence="2 3">
    <name type="scientific">Aspergillus pseudodeflectus</name>
    <dbReference type="NCBI Taxonomy" id="176178"/>
    <lineage>
        <taxon>Eukaryota</taxon>
        <taxon>Fungi</taxon>
        <taxon>Dikarya</taxon>
        <taxon>Ascomycota</taxon>
        <taxon>Pezizomycotina</taxon>
        <taxon>Eurotiomycetes</taxon>
        <taxon>Eurotiomycetidae</taxon>
        <taxon>Eurotiales</taxon>
        <taxon>Aspergillaceae</taxon>
        <taxon>Aspergillus</taxon>
        <taxon>Aspergillus subgen. Nidulantes</taxon>
    </lineage>
</organism>
<comment type="caution">
    <text evidence="2">The sequence shown here is derived from an EMBL/GenBank/DDBJ whole genome shotgun (WGS) entry which is preliminary data.</text>
</comment>
<dbReference type="RefSeq" id="XP_070902959.1">
    <property type="nucleotide sequence ID" value="XM_071044571.1"/>
</dbReference>
<feature type="region of interest" description="Disordered" evidence="1">
    <location>
        <begin position="76"/>
        <end position="103"/>
    </location>
</feature>
<protein>
    <submittedName>
        <fullName evidence="2">Uncharacterized protein</fullName>
    </submittedName>
</protein>
<evidence type="ECO:0000256" key="1">
    <source>
        <dbReference type="SAM" id="MobiDB-lite"/>
    </source>
</evidence>
<dbReference type="Proteomes" id="UP001610444">
    <property type="component" value="Unassembled WGS sequence"/>
</dbReference>